<evidence type="ECO:0000313" key="2">
    <source>
        <dbReference type="Proteomes" id="UP000509367"/>
    </source>
</evidence>
<protein>
    <submittedName>
        <fullName evidence="1">Sarcosine oxidase subunit gamma</fullName>
    </submittedName>
</protein>
<dbReference type="EMBL" id="CP054836">
    <property type="protein sequence ID" value="QKV17334.1"/>
    <property type="molecule type" value="Genomic_DNA"/>
</dbReference>
<organism evidence="1 2">
    <name type="scientific">Oricola thermophila</name>
    <dbReference type="NCBI Taxonomy" id="2742145"/>
    <lineage>
        <taxon>Bacteria</taxon>
        <taxon>Pseudomonadati</taxon>
        <taxon>Pseudomonadota</taxon>
        <taxon>Alphaproteobacteria</taxon>
        <taxon>Hyphomicrobiales</taxon>
        <taxon>Ahrensiaceae</taxon>
        <taxon>Oricola</taxon>
    </lineage>
</organism>
<proteinExistence type="predicted"/>
<dbReference type="Gene3D" id="3.30.70.1520">
    <property type="entry name" value="Heterotetrameric sarcosine oxidase"/>
    <property type="match status" value="1"/>
</dbReference>
<evidence type="ECO:0000313" key="1">
    <source>
        <dbReference type="EMBL" id="QKV17334.1"/>
    </source>
</evidence>
<dbReference type="Gene3D" id="3.30.1360.120">
    <property type="entry name" value="Probable tRNA modification gtpase trme, domain 1"/>
    <property type="match status" value="1"/>
</dbReference>
<dbReference type="RefSeq" id="WP_175275230.1">
    <property type="nucleotide sequence ID" value="NZ_CP054836.1"/>
</dbReference>
<dbReference type="InterPro" id="IPR007375">
    <property type="entry name" value="SoxG"/>
</dbReference>
<dbReference type="AlphaFoldDB" id="A0A6N1V8R4"/>
<dbReference type="Proteomes" id="UP000509367">
    <property type="component" value="Chromosome"/>
</dbReference>
<keyword evidence="2" id="KW-1185">Reference proteome</keyword>
<gene>
    <name evidence="1" type="ORF">HTY61_02065</name>
</gene>
<dbReference type="KEGG" id="orm:HTY61_02065"/>
<reference evidence="1 2" key="1">
    <citation type="submission" date="2020-06" db="EMBL/GenBank/DDBJ databases">
        <title>Oricola thermophila sp. nov. isolated from a tidal sediments.</title>
        <authorList>
            <person name="Kwon K.K."/>
            <person name="Yang S.-H."/>
            <person name="Park M.-J."/>
        </authorList>
    </citation>
    <scope>NUCLEOTIDE SEQUENCE [LARGE SCALE GENOMIC DNA]</scope>
    <source>
        <strain evidence="1 2">MEBiC13590</strain>
    </source>
</reference>
<dbReference type="InterPro" id="IPR027266">
    <property type="entry name" value="TrmE/GcvT-like"/>
</dbReference>
<name>A0A6N1V8R4_9HYPH</name>
<dbReference type="SUPFAM" id="SSF103025">
    <property type="entry name" value="Folate-binding domain"/>
    <property type="match status" value="1"/>
</dbReference>
<accession>A0A6N1V8R4</accession>
<dbReference type="Pfam" id="PF04268">
    <property type="entry name" value="SoxG"/>
    <property type="match status" value="1"/>
</dbReference>
<sequence length="208" mass="22133">MADLPPFIADPVRPEFAKSPLSGAYEHGEFGAIGGTGPGVVLLERFGIAIAEVASWRGSEAKIRNAIRQACGLSLKTAPGSGTIKGEKSAFNIAPRRWLVSGGEPALAAALDTAVAGHGTVTDLGHGRTVIRIDGEKSRWVLAKIFAVDLADEALARGNGLATAHHDISARIQRVGPNAFDVYVFRSFARSFWHLLCRSSEEVGYRVE</sequence>